<dbReference type="PANTHER" id="PTHR39937">
    <property type="entry name" value="ATP SYNTHASE PROTEIN 8"/>
    <property type="match status" value="1"/>
</dbReference>
<dbReference type="RefSeq" id="YP_010234428.1">
    <property type="nucleotide sequence ID" value="NC_059775.1"/>
</dbReference>
<comment type="subcellular location">
    <subcellularLocation>
        <location evidence="1 12">Mitochondrion membrane</location>
        <topology evidence="1 12">Single-pass membrane protein</topology>
    </subcellularLocation>
</comment>
<name>A0A8A3WPI5_9SAUR</name>
<dbReference type="PANTHER" id="PTHR39937:SF1">
    <property type="entry name" value="ATP SYNTHASE PROTEIN 8"/>
    <property type="match status" value="1"/>
</dbReference>
<evidence type="ECO:0000256" key="6">
    <source>
        <dbReference type="ARBA" id="ARBA00022781"/>
    </source>
</evidence>
<evidence type="ECO:0000256" key="3">
    <source>
        <dbReference type="ARBA" id="ARBA00022448"/>
    </source>
</evidence>
<dbReference type="CTD" id="4509"/>
<dbReference type="GO" id="GO:0015078">
    <property type="term" value="F:proton transmembrane transporter activity"/>
    <property type="evidence" value="ECO:0007669"/>
    <property type="project" value="InterPro"/>
</dbReference>
<accession>A0A8A3WPI5</accession>
<gene>
    <name evidence="14" type="primary">ATP8</name>
</gene>
<keyword evidence="11" id="KW-0066">ATP synthesis</keyword>
<keyword evidence="4 12" id="KW-0138">CF(0)</keyword>
<evidence type="ECO:0000256" key="8">
    <source>
        <dbReference type="ARBA" id="ARBA00023065"/>
    </source>
</evidence>
<evidence type="ECO:0000256" key="7">
    <source>
        <dbReference type="ARBA" id="ARBA00022989"/>
    </source>
</evidence>
<evidence type="ECO:0000313" key="14">
    <source>
        <dbReference type="EMBL" id="QTA72581.1"/>
    </source>
</evidence>
<evidence type="ECO:0000256" key="10">
    <source>
        <dbReference type="ARBA" id="ARBA00023136"/>
    </source>
</evidence>
<evidence type="ECO:0000256" key="4">
    <source>
        <dbReference type="ARBA" id="ARBA00022547"/>
    </source>
</evidence>
<keyword evidence="5 12" id="KW-0812">Transmembrane</keyword>
<organism evidence="14">
    <name type="scientific">Acanthodactylus aureus</name>
    <dbReference type="NCBI Taxonomy" id="111505"/>
    <lineage>
        <taxon>Eukaryota</taxon>
        <taxon>Metazoa</taxon>
        <taxon>Chordata</taxon>
        <taxon>Craniata</taxon>
        <taxon>Vertebrata</taxon>
        <taxon>Euteleostomi</taxon>
        <taxon>Lepidosauria</taxon>
        <taxon>Squamata</taxon>
        <taxon>Bifurcata</taxon>
        <taxon>Unidentata</taxon>
        <taxon>Episquamata</taxon>
        <taxon>Laterata</taxon>
        <taxon>Lacertibaenia</taxon>
        <taxon>Lacertidae</taxon>
        <taxon>Acanthodactylus</taxon>
    </lineage>
</organism>
<evidence type="ECO:0000256" key="5">
    <source>
        <dbReference type="ARBA" id="ARBA00022692"/>
    </source>
</evidence>
<keyword evidence="3 12" id="KW-0813">Transport</keyword>
<evidence type="ECO:0000256" key="11">
    <source>
        <dbReference type="ARBA" id="ARBA00023310"/>
    </source>
</evidence>
<dbReference type="GeneID" id="69228560"/>
<evidence type="ECO:0000256" key="9">
    <source>
        <dbReference type="ARBA" id="ARBA00023128"/>
    </source>
</evidence>
<proteinExistence type="inferred from homology"/>
<dbReference type="Pfam" id="PF00895">
    <property type="entry name" value="ATP-synt_8"/>
    <property type="match status" value="1"/>
</dbReference>
<dbReference type="GO" id="GO:0031966">
    <property type="term" value="C:mitochondrial membrane"/>
    <property type="evidence" value="ECO:0007669"/>
    <property type="project" value="UniProtKB-SubCell"/>
</dbReference>
<dbReference type="GO" id="GO:0045259">
    <property type="term" value="C:proton-transporting ATP synthase complex"/>
    <property type="evidence" value="ECO:0007669"/>
    <property type="project" value="UniProtKB-KW"/>
</dbReference>
<dbReference type="GO" id="GO:0015986">
    <property type="term" value="P:proton motive force-driven ATP synthesis"/>
    <property type="evidence" value="ECO:0007669"/>
    <property type="project" value="InterPro"/>
</dbReference>
<protein>
    <recommendedName>
        <fullName evidence="12">ATP synthase complex subunit 8</fullName>
    </recommendedName>
</protein>
<evidence type="ECO:0000256" key="2">
    <source>
        <dbReference type="ARBA" id="ARBA00008892"/>
    </source>
</evidence>
<keyword evidence="6 12" id="KW-0375">Hydrogen ion transport</keyword>
<feature type="transmembrane region" description="Helical" evidence="13">
    <location>
        <begin position="6"/>
        <end position="24"/>
    </location>
</feature>
<keyword evidence="10 13" id="KW-0472">Membrane</keyword>
<comment type="similarity">
    <text evidence="2 12">Belongs to the ATPase protein 8 family.</text>
</comment>
<sequence>MPQLNPSPWFPIFILTWLTLVIMLTKILKTKTIMPPLQKTSASSLNFWTWPWP</sequence>
<evidence type="ECO:0000256" key="13">
    <source>
        <dbReference type="SAM" id="Phobius"/>
    </source>
</evidence>
<dbReference type="EMBL" id="MW496115">
    <property type="protein sequence ID" value="QTA72581.1"/>
    <property type="molecule type" value="Genomic_DNA"/>
</dbReference>
<dbReference type="InterPro" id="IPR001421">
    <property type="entry name" value="ATP8_metazoa"/>
</dbReference>
<keyword evidence="9 12" id="KW-0496">Mitochondrion</keyword>
<evidence type="ECO:0000256" key="1">
    <source>
        <dbReference type="ARBA" id="ARBA00004304"/>
    </source>
</evidence>
<dbReference type="InterPro" id="IPR050635">
    <property type="entry name" value="ATPase_protein_8"/>
</dbReference>
<keyword evidence="7 13" id="KW-1133">Transmembrane helix</keyword>
<keyword evidence="8 12" id="KW-0406">Ion transport</keyword>
<geneLocation type="mitochondrion" evidence="14"/>
<reference evidence="14" key="1">
    <citation type="journal article" name="Sci. Rep.">
        <title>Mitogenome analyses elucidate the evolutionary relationships of a probable Eocene wet tropics relic in the xerophile lizard genus Acanthodactylus.</title>
        <authorList>
            <person name="Kirchhof S."/>
            <person name="Lyra M.L."/>
            <person name="Rodriguez A."/>
            <person name="Ineich I."/>
            <person name="Muller J."/>
            <person name="Rodel M.O."/>
            <person name="Trape J.F."/>
            <person name="Vences M."/>
            <person name="Boissinot S."/>
        </authorList>
    </citation>
    <scope>NUCLEOTIDE SEQUENCE</scope>
</reference>
<dbReference type="AlphaFoldDB" id="A0A8A3WPI5"/>
<evidence type="ECO:0000256" key="12">
    <source>
        <dbReference type="RuleBase" id="RU003661"/>
    </source>
</evidence>